<dbReference type="Pfam" id="PF00561">
    <property type="entry name" value="Abhydrolase_1"/>
    <property type="match status" value="1"/>
</dbReference>
<feature type="region of interest" description="Disordered" evidence="2">
    <location>
        <begin position="15"/>
        <end position="35"/>
    </location>
</feature>
<dbReference type="InterPro" id="IPR029058">
    <property type="entry name" value="AB_hydrolase_fold"/>
</dbReference>
<dbReference type="OrthoDB" id="7253779at2"/>
<evidence type="ECO:0000259" key="3">
    <source>
        <dbReference type="Pfam" id="PF00561"/>
    </source>
</evidence>
<dbReference type="PANTHER" id="PTHR43329">
    <property type="entry name" value="EPOXIDE HYDROLASE"/>
    <property type="match status" value="1"/>
</dbReference>
<dbReference type="PRINTS" id="PR00412">
    <property type="entry name" value="EPOXHYDRLASE"/>
</dbReference>
<protein>
    <submittedName>
        <fullName evidence="4">Alpha/beta hydrolase</fullName>
    </submittedName>
</protein>
<evidence type="ECO:0000256" key="2">
    <source>
        <dbReference type="SAM" id="MobiDB-lite"/>
    </source>
</evidence>
<organism evidence="4 5">
    <name type="scientific">Dankookia rubra</name>
    <dbReference type="NCBI Taxonomy" id="1442381"/>
    <lineage>
        <taxon>Bacteria</taxon>
        <taxon>Pseudomonadati</taxon>
        <taxon>Pseudomonadota</taxon>
        <taxon>Alphaproteobacteria</taxon>
        <taxon>Acetobacterales</taxon>
        <taxon>Roseomonadaceae</taxon>
        <taxon>Dankookia</taxon>
    </lineage>
</organism>
<comment type="caution">
    <text evidence="4">The sequence shown here is derived from an EMBL/GenBank/DDBJ whole genome shotgun (WGS) entry which is preliminary data.</text>
</comment>
<dbReference type="Gene3D" id="3.40.50.1820">
    <property type="entry name" value="alpha/beta hydrolase"/>
    <property type="match status" value="1"/>
</dbReference>
<gene>
    <name evidence="4" type="ORF">E2C06_24245</name>
</gene>
<evidence type="ECO:0000256" key="1">
    <source>
        <dbReference type="ARBA" id="ARBA00022801"/>
    </source>
</evidence>
<dbReference type="InterPro" id="IPR000639">
    <property type="entry name" value="Epox_hydrolase-like"/>
</dbReference>
<dbReference type="AlphaFoldDB" id="A0A4R5QCB1"/>
<accession>A0A4R5QCB1</accession>
<sequence length="313" mass="33425">MAWGATGDALPRSRRLCSAGGAAPGEGSSMDTRNVQTGPGLVFDVSVAGEPGAPLVLLLHGFAVSRHLYDAQVPALAAAGYFAAAPNQRGYSPGARPDPQDRAQYDIGLLIRDALDLAEAMGGAGCRFHLVGHDWGGSLSWEIAAHWPHRVASLTMLSRPHPGAFARALADDPEQPTRSRHHKAFLEPDAVPKLLAEDAAWLRVRHKAQGIPPAQTEKHLAVLGNAPALEAALAWYRARGTVHRPIPKIEVPTLFIWGDADDTVGRMAAEGTVDFIEAPYRFVELPGVGHYAADQVPERVNGLLLEHLAAHPV</sequence>
<dbReference type="SUPFAM" id="SSF53474">
    <property type="entry name" value="alpha/beta-Hydrolases"/>
    <property type="match status" value="1"/>
</dbReference>
<name>A0A4R5QCB1_9PROT</name>
<keyword evidence="5" id="KW-1185">Reference proteome</keyword>
<dbReference type="GO" id="GO:0016787">
    <property type="term" value="F:hydrolase activity"/>
    <property type="evidence" value="ECO:0007669"/>
    <property type="project" value="UniProtKB-KW"/>
</dbReference>
<proteinExistence type="predicted"/>
<feature type="compositionally biased region" description="Low complexity" evidence="2">
    <location>
        <begin position="18"/>
        <end position="29"/>
    </location>
</feature>
<dbReference type="InterPro" id="IPR000073">
    <property type="entry name" value="AB_hydrolase_1"/>
</dbReference>
<evidence type="ECO:0000313" key="4">
    <source>
        <dbReference type="EMBL" id="TDH60061.1"/>
    </source>
</evidence>
<dbReference type="Proteomes" id="UP000295096">
    <property type="component" value="Unassembled WGS sequence"/>
</dbReference>
<feature type="domain" description="AB hydrolase-1" evidence="3">
    <location>
        <begin position="54"/>
        <end position="292"/>
    </location>
</feature>
<reference evidence="4 5" key="1">
    <citation type="journal article" date="2016" name="J. Microbiol.">
        <title>Dankookia rubra gen. nov., sp. nov., an alphaproteobacterium isolated from sediment of a shallow stream.</title>
        <authorList>
            <person name="Kim W.H."/>
            <person name="Kim D.H."/>
            <person name="Kang K."/>
            <person name="Ahn T.Y."/>
        </authorList>
    </citation>
    <scope>NUCLEOTIDE SEQUENCE [LARGE SCALE GENOMIC DNA]</scope>
    <source>
        <strain evidence="4 5">JCM30602</strain>
    </source>
</reference>
<evidence type="ECO:0000313" key="5">
    <source>
        <dbReference type="Proteomes" id="UP000295096"/>
    </source>
</evidence>
<dbReference type="EMBL" id="SMSJ01000046">
    <property type="protein sequence ID" value="TDH60061.1"/>
    <property type="molecule type" value="Genomic_DNA"/>
</dbReference>
<keyword evidence="1 4" id="KW-0378">Hydrolase</keyword>